<dbReference type="Proteomes" id="UP001642260">
    <property type="component" value="Unassembled WGS sequence"/>
</dbReference>
<proteinExistence type="predicted"/>
<reference evidence="1 2" key="1">
    <citation type="submission" date="2022-03" db="EMBL/GenBank/DDBJ databases">
        <authorList>
            <person name="Macdonald S."/>
            <person name="Ahmed S."/>
            <person name="Newling K."/>
        </authorList>
    </citation>
    <scope>NUCLEOTIDE SEQUENCE [LARGE SCALE GENOMIC DNA]</scope>
</reference>
<dbReference type="EMBL" id="CAKOAT010434043">
    <property type="protein sequence ID" value="CAH8372181.1"/>
    <property type="molecule type" value="Genomic_DNA"/>
</dbReference>
<organism evidence="1 2">
    <name type="scientific">Eruca vesicaria subsp. sativa</name>
    <name type="common">Garden rocket</name>
    <name type="synonym">Eruca sativa</name>
    <dbReference type="NCBI Taxonomy" id="29727"/>
    <lineage>
        <taxon>Eukaryota</taxon>
        <taxon>Viridiplantae</taxon>
        <taxon>Streptophyta</taxon>
        <taxon>Embryophyta</taxon>
        <taxon>Tracheophyta</taxon>
        <taxon>Spermatophyta</taxon>
        <taxon>Magnoliopsida</taxon>
        <taxon>eudicotyledons</taxon>
        <taxon>Gunneridae</taxon>
        <taxon>Pentapetalae</taxon>
        <taxon>rosids</taxon>
        <taxon>malvids</taxon>
        <taxon>Brassicales</taxon>
        <taxon>Brassicaceae</taxon>
        <taxon>Brassiceae</taxon>
        <taxon>Eruca</taxon>
    </lineage>
</organism>
<dbReference type="AlphaFoldDB" id="A0ABC8L8G5"/>
<evidence type="ECO:0000313" key="2">
    <source>
        <dbReference type="Proteomes" id="UP001642260"/>
    </source>
</evidence>
<protein>
    <submittedName>
        <fullName evidence="1">Uncharacterized protein</fullName>
    </submittedName>
</protein>
<evidence type="ECO:0000313" key="1">
    <source>
        <dbReference type="EMBL" id="CAH8372181.1"/>
    </source>
</evidence>
<comment type="caution">
    <text evidence="1">The sequence shown here is derived from an EMBL/GenBank/DDBJ whole genome shotgun (WGS) entry which is preliminary data.</text>
</comment>
<keyword evidence="2" id="KW-1185">Reference proteome</keyword>
<name>A0ABC8L8G5_ERUVS</name>
<accession>A0ABC8L8G5</accession>
<gene>
    <name evidence="1" type="ORF">ERUC_LOCUS31647</name>
</gene>
<sequence>MLRTLSSSPSDQACAAEWNHNSGSAKLEHALRDVAISTFQNQYEEDEIHATSVDVGAQVGKSKPLKNRAQVVNELSLVGLESVKERVGAFVLGVIQSLFSSHVLFFYDDMNFVSEIKVSKLCRKLNEQKETDATSL</sequence>